<name>A0A1I7UU88_9PELO</name>
<evidence type="ECO:0000313" key="2">
    <source>
        <dbReference type="Proteomes" id="UP000095282"/>
    </source>
</evidence>
<dbReference type="WBParaSite" id="Csp11.Scaffold630.g19400.t1">
    <property type="protein sequence ID" value="Csp11.Scaffold630.g19400.t1"/>
    <property type="gene ID" value="Csp11.Scaffold630.g19400"/>
</dbReference>
<reference evidence="3" key="1">
    <citation type="submission" date="2016-11" db="UniProtKB">
        <authorList>
            <consortium name="WormBaseParasite"/>
        </authorList>
    </citation>
    <scope>IDENTIFICATION</scope>
</reference>
<feature type="compositionally biased region" description="Low complexity" evidence="1">
    <location>
        <begin position="18"/>
        <end position="34"/>
    </location>
</feature>
<feature type="region of interest" description="Disordered" evidence="1">
    <location>
        <begin position="1"/>
        <end position="34"/>
    </location>
</feature>
<accession>A0A1I7UU88</accession>
<sequence length="104" mass="11522">MPKKGKNYVDGPNGPDGPGRASPGVRAGPGRAGPRFFDFGPGPARPVATLSFSNCFKEWMFPTFINNTKVNYGFFSFEFLNTLLKTNKIVRFSPLCVNRGYIIR</sequence>
<keyword evidence="2" id="KW-1185">Reference proteome</keyword>
<evidence type="ECO:0000313" key="3">
    <source>
        <dbReference type="WBParaSite" id="Csp11.Scaffold630.g19400.t1"/>
    </source>
</evidence>
<dbReference type="AlphaFoldDB" id="A0A1I7UU88"/>
<evidence type="ECO:0000256" key="1">
    <source>
        <dbReference type="SAM" id="MobiDB-lite"/>
    </source>
</evidence>
<dbReference type="Proteomes" id="UP000095282">
    <property type="component" value="Unplaced"/>
</dbReference>
<protein>
    <submittedName>
        <fullName evidence="3">Collagen alpha-1(I) chain-like</fullName>
    </submittedName>
</protein>
<proteinExistence type="predicted"/>
<organism evidence="2 3">
    <name type="scientific">Caenorhabditis tropicalis</name>
    <dbReference type="NCBI Taxonomy" id="1561998"/>
    <lineage>
        <taxon>Eukaryota</taxon>
        <taxon>Metazoa</taxon>
        <taxon>Ecdysozoa</taxon>
        <taxon>Nematoda</taxon>
        <taxon>Chromadorea</taxon>
        <taxon>Rhabditida</taxon>
        <taxon>Rhabditina</taxon>
        <taxon>Rhabditomorpha</taxon>
        <taxon>Rhabditoidea</taxon>
        <taxon>Rhabditidae</taxon>
        <taxon>Peloderinae</taxon>
        <taxon>Caenorhabditis</taxon>
    </lineage>
</organism>